<name>A0AAN6RYP2_9PEZI</name>
<comment type="caution">
    <text evidence="1">The sequence shown here is derived from an EMBL/GenBank/DDBJ whole genome shotgun (WGS) entry which is preliminary data.</text>
</comment>
<dbReference type="AlphaFoldDB" id="A0AAN6RYP2"/>
<dbReference type="Proteomes" id="UP001303473">
    <property type="component" value="Unassembled WGS sequence"/>
</dbReference>
<sequence length="51" mass="5817">IRNAVFIAQLMAEHKETTLKGTHLKDAITSKEQFYKDFNGAGVAEKSHFFF</sequence>
<accession>A0AAN6RYP2</accession>
<evidence type="ECO:0000313" key="1">
    <source>
        <dbReference type="EMBL" id="KAK3934085.1"/>
    </source>
</evidence>
<keyword evidence="2" id="KW-1185">Reference proteome</keyword>
<proteinExistence type="predicted"/>
<protein>
    <submittedName>
        <fullName evidence="1">Uncharacterized protein</fullName>
    </submittedName>
</protein>
<feature type="non-terminal residue" evidence="1">
    <location>
        <position position="1"/>
    </location>
</feature>
<evidence type="ECO:0000313" key="2">
    <source>
        <dbReference type="Proteomes" id="UP001303473"/>
    </source>
</evidence>
<reference evidence="2" key="1">
    <citation type="journal article" date="2023" name="Mol. Phylogenet. Evol.">
        <title>Genome-scale phylogeny and comparative genomics of the fungal order Sordariales.</title>
        <authorList>
            <person name="Hensen N."/>
            <person name="Bonometti L."/>
            <person name="Westerberg I."/>
            <person name="Brannstrom I.O."/>
            <person name="Guillou S."/>
            <person name="Cros-Aarteil S."/>
            <person name="Calhoun S."/>
            <person name="Haridas S."/>
            <person name="Kuo A."/>
            <person name="Mondo S."/>
            <person name="Pangilinan J."/>
            <person name="Riley R."/>
            <person name="LaButti K."/>
            <person name="Andreopoulos B."/>
            <person name="Lipzen A."/>
            <person name="Chen C."/>
            <person name="Yan M."/>
            <person name="Daum C."/>
            <person name="Ng V."/>
            <person name="Clum A."/>
            <person name="Steindorff A."/>
            <person name="Ohm R.A."/>
            <person name="Martin F."/>
            <person name="Silar P."/>
            <person name="Natvig D.O."/>
            <person name="Lalanne C."/>
            <person name="Gautier V."/>
            <person name="Ament-Velasquez S.L."/>
            <person name="Kruys A."/>
            <person name="Hutchinson M.I."/>
            <person name="Powell A.J."/>
            <person name="Barry K."/>
            <person name="Miller A.N."/>
            <person name="Grigoriev I.V."/>
            <person name="Debuchy R."/>
            <person name="Gladieux P."/>
            <person name="Hiltunen Thoren M."/>
            <person name="Johannesson H."/>
        </authorList>
    </citation>
    <scope>NUCLEOTIDE SEQUENCE [LARGE SCALE GENOMIC DNA]</scope>
    <source>
        <strain evidence="2">CBS 340.73</strain>
    </source>
</reference>
<dbReference type="EMBL" id="MU854030">
    <property type="protein sequence ID" value="KAK3934085.1"/>
    <property type="molecule type" value="Genomic_DNA"/>
</dbReference>
<organism evidence="1 2">
    <name type="scientific">Diplogelasinospora grovesii</name>
    <dbReference type="NCBI Taxonomy" id="303347"/>
    <lineage>
        <taxon>Eukaryota</taxon>
        <taxon>Fungi</taxon>
        <taxon>Dikarya</taxon>
        <taxon>Ascomycota</taxon>
        <taxon>Pezizomycotina</taxon>
        <taxon>Sordariomycetes</taxon>
        <taxon>Sordariomycetidae</taxon>
        <taxon>Sordariales</taxon>
        <taxon>Diplogelasinosporaceae</taxon>
        <taxon>Diplogelasinospora</taxon>
    </lineage>
</organism>
<gene>
    <name evidence="1" type="ORF">QBC46DRAFT_274492</name>
</gene>